<name>A6J8N8_RAT</name>
<accession>A6J8N8</accession>
<gene>
    <name evidence="2" type="ORF">rCG_54144</name>
</gene>
<evidence type="ECO:0000313" key="3">
    <source>
        <dbReference type="Proteomes" id="UP000234681"/>
    </source>
</evidence>
<sequence>MASWARSAPRPWPCAGCRMNHTRFWWLSCTGGRWWSTCGHCSAGACAVVLRGPAAAWPGGSVRTRHSCSGCFGGWSPRLIGLTRWCHTWPRSCSWRTLRASRWRSGCWCGTTQTSGGSMWQPSLTSEVFETQLPVRRSWRWPGTWNYLKVVPYHPLGTVPSLPTSLCPAHLSASVSLSSWDASQCPGWPGPIWLVCPCGLVLHHQLEPELIAEGPSAHVAADTPSSLPRDSLPETPISEMGGSLDIPPSPEHPLQKGN</sequence>
<dbReference type="EMBL" id="CH473979">
    <property type="protein sequence ID" value="EDM08196.1"/>
    <property type="molecule type" value="Genomic_DNA"/>
</dbReference>
<dbReference type="AlphaFoldDB" id="A6J8N8"/>
<dbReference type="Proteomes" id="UP000234681">
    <property type="component" value="Chromosome 1"/>
</dbReference>
<feature type="region of interest" description="Disordered" evidence="1">
    <location>
        <begin position="218"/>
        <end position="258"/>
    </location>
</feature>
<evidence type="ECO:0000256" key="1">
    <source>
        <dbReference type="SAM" id="MobiDB-lite"/>
    </source>
</evidence>
<protein>
    <submittedName>
        <fullName evidence="2">RCG54144</fullName>
    </submittedName>
</protein>
<organism evidence="2 3">
    <name type="scientific">Rattus norvegicus</name>
    <name type="common">Rat</name>
    <dbReference type="NCBI Taxonomy" id="10116"/>
    <lineage>
        <taxon>Eukaryota</taxon>
        <taxon>Metazoa</taxon>
        <taxon>Chordata</taxon>
        <taxon>Craniata</taxon>
        <taxon>Vertebrata</taxon>
        <taxon>Euteleostomi</taxon>
        <taxon>Mammalia</taxon>
        <taxon>Eutheria</taxon>
        <taxon>Euarchontoglires</taxon>
        <taxon>Glires</taxon>
        <taxon>Rodentia</taxon>
        <taxon>Myomorpha</taxon>
        <taxon>Muroidea</taxon>
        <taxon>Muridae</taxon>
        <taxon>Murinae</taxon>
        <taxon>Rattus</taxon>
    </lineage>
</organism>
<proteinExistence type="predicted"/>
<evidence type="ECO:0000313" key="2">
    <source>
        <dbReference type="EMBL" id="EDM08196.1"/>
    </source>
</evidence>
<reference evidence="2 3" key="1">
    <citation type="submission" date="2005-09" db="EMBL/GenBank/DDBJ databases">
        <authorList>
            <person name="Mural R.J."/>
            <person name="Li P.W."/>
            <person name="Adams M.D."/>
            <person name="Amanatides P.G."/>
            <person name="Baden-Tillson H."/>
            <person name="Barnstead M."/>
            <person name="Chin S.H."/>
            <person name="Dew I."/>
            <person name="Evans C.A."/>
            <person name="Ferriera S."/>
            <person name="Flanigan M."/>
            <person name="Fosler C."/>
            <person name="Glodek A."/>
            <person name="Gu Z."/>
            <person name="Holt R.A."/>
            <person name="Jennings D."/>
            <person name="Kraft C.L."/>
            <person name="Lu F."/>
            <person name="Nguyen T."/>
            <person name="Nusskern D.R."/>
            <person name="Pfannkoch C.M."/>
            <person name="Sitter C."/>
            <person name="Sutton G.G."/>
            <person name="Venter J.C."/>
            <person name="Wang Z."/>
            <person name="Woodage T."/>
            <person name="Zheng X.H."/>
            <person name="Zhong F."/>
        </authorList>
    </citation>
    <scope>NUCLEOTIDE SEQUENCE [LARGE SCALE GENOMIC DNA]</scope>
    <source>
        <strain>BN</strain>
        <strain evidence="3">Sprague-Dawley</strain>
    </source>
</reference>